<keyword evidence="1" id="KW-1133">Transmembrane helix</keyword>
<keyword evidence="1" id="KW-0472">Membrane</keyword>
<feature type="transmembrane region" description="Helical" evidence="1">
    <location>
        <begin position="12"/>
        <end position="31"/>
    </location>
</feature>
<dbReference type="AlphaFoldDB" id="A0A7V3YK00"/>
<organism evidence="2">
    <name type="scientific">Candidatus Caldatribacterium californiense</name>
    <dbReference type="NCBI Taxonomy" id="1454726"/>
    <lineage>
        <taxon>Bacteria</taxon>
        <taxon>Pseudomonadati</taxon>
        <taxon>Atribacterota</taxon>
        <taxon>Atribacteria</taxon>
        <taxon>Atribacterales</taxon>
        <taxon>Candidatus Caldatribacteriaceae</taxon>
        <taxon>Candidatus Caldatribacterium</taxon>
    </lineage>
</organism>
<sequence>MTHRRNDSGATFVGIAVSLSLLSLLVGVALLEVRTLSVLRVSAELKTQALVLAVNTMESIKSTGYLPPSPVENGGLIVQWDIREFSPKTLLCEVTVTKEDGGEILALRTLKKRGIPAP</sequence>
<proteinExistence type="predicted"/>
<keyword evidence="1" id="KW-0812">Transmembrane</keyword>
<evidence type="ECO:0000313" key="2">
    <source>
        <dbReference type="EMBL" id="HGI74062.1"/>
    </source>
</evidence>
<dbReference type="EMBL" id="DTEN01000001">
    <property type="protein sequence ID" value="HGI74062.1"/>
    <property type="molecule type" value="Genomic_DNA"/>
</dbReference>
<comment type="caution">
    <text evidence="2">The sequence shown here is derived from an EMBL/GenBank/DDBJ whole genome shotgun (WGS) entry which is preliminary data.</text>
</comment>
<protein>
    <recommendedName>
        <fullName evidence="3">Type II secretion system protein</fullName>
    </recommendedName>
</protein>
<accession>A0A7V3YK00</accession>
<gene>
    <name evidence="2" type="ORF">ENU96_00020</name>
</gene>
<reference evidence="2" key="1">
    <citation type="journal article" date="2020" name="mSystems">
        <title>Genome- and Community-Level Interaction Insights into Carbon Utilization and Element Cycling Functions of Hydrothermarchaeota in Hydrothermal Sediment.</title>
        <authorList>
            <person name="Zhou Z."/>
            <person name="Liu Y."/>
            <person name="Xu W."/>
            <person name="Pan J."/>
            <person name="Luo Z.H."/>
            <person name="Li M."/>
        </authorList>
    </citation>
    <scope>NUCLEOTIDE SEQUENCE [LARGE SCALE GENOMIC DNA]</scope>
    <source>
        <strain evidence="2">SpSt-716</strain>
    </source>
</reference>
<name>A0A7V3YK00_9BACT</name>
<evidence type="ECO:0008006" key="3">
    <source>
        <dbReference type="Google" id="ProtNLM"/>
    </source>
</evidence>
<evidence type="ECO:0000256" key="1">
    <source>
        <dbReference type="SAM" id="Phobius"/>
    </source>
</evidence>